<protein>
    <submittedName>
        <fullName evidence="3">Phosphoserine phosphatase</fullName>
        <ecNumber evidence="3">3.1.3.3</ecNumber>
    </submittedName>
</protein>
<evidence type="ECO:0000256" key="1">
    <source>
        <dbReference type="SAM" id="MobiDB-lite"/>
    </source>
</evidence>
<dbReference type="EMBL" id="AYXG01000203">
    <property type="protein sequence ID" value="EWC59490.1"/>
    <property type="molecule type" value="Genomic_DNA"/>
</dbReference>
<evidence type="ECO:0000256" key="2">
    <source>
        <dbReference type="SAM" id="Phobius"/>
    </source>
</evidence>
<feature type="region of interest" description="Disordered" evidence="1">
    <location>
        <begin position="1"/>
        <end position="52"/>
    </location>
</feature>
<dbReference type="InterPro" id="IPR036412">
    <property type="entry name" value="HAD-like_sf"/>
</dbReference>
<keyword evidence="2" id="KW-1133">Transmembrane helix</keyword>
<dbReference type="OrthoDB" id="25607at2"/>
<dbReference type="RefSeq" id="WP_152552265.1">
    <property type="nucleotide sequence ID" value="NZ_AYXG01000203.1"/>
</dbReference>
<reference evidence="3 4" key="1">
    <citation type="journal article" date="2014" name="Genome Announc.">
        <title>Draft Genome Sequence of the Antitrypanosomally Active Sponge-Associated Bacterium Actinokineospora sp. Strain EG49.</title>
        <authorList>
            <person name="Harjes J."/>
            <person name="Ryu T."/>
            <person name="Abdelmohsen U.R."/>
            <person name="Moitinho-Silva L."/>
            <person name="Horn H."/>
            <person name="Ravasi T."/>
            <person name="Hentschel U."/>
        </authorList>
    </citation>
    <scope>NUCLEOTIDE SEQUENCE [LARGE SCALE GENOMIC DNA]</scope>
    <source>
        <strain evidence="3 4">EG49</strain>
    </source>
</reference>
<dbReference type="Proteomes" id="UP000019277">
    <property type="component" value="Unassembled WGS sequence"/>
</dbReference>
<keyword evidence="3" id="KW-0378">Hydrolase</keyword>
<evidence type="ECO:0000313" key="4">
    <source>
        <dbReference type="Proteomes" id="UP000019277"/>
    </source>
</evidence>
<gene>
    <name evidence="3" type="ORF">UO65_5218</name>
</gene>
<organism evidence="3 4">
    <name type="scientific">Actinokineospora spheciospongiae</name>
    <dbReference type="NCBI Taxonomy" id="909613"/>
    <lineage>
        <taxon>Bacteria</taxon>
        <taxon>Bacillati</taxon>
        <taxon>Actinomycetota</taxon>
        <taxon>Actinomycetes</taxon>
        <taxon>Pseudonocardiales</taxon>
        <taxon>Pseudonocardiaceae</taxon>
        <taxon>Actinokineospora</taxon>
    </lineage>
</organism>
<comment type="caution">
    <text evidence="3">The sequence shown here is derived from an EMBL/GenBank/DDBJ whole genome shotgun (WGS) entry which is preliminary data.</text>
</comment>
<dbReference type="STRING" id="909613.UO65_5218"/>
<dbReference type="EC" id="3.1.3.3" evidence="3"/>
<evidence type="ECO:0000313" key="3">
    <source>
        <dbReference type="EMBL" id="EWC59490.1"/>
    </source>
</evidence>
<dbReference type="Pfam" id="PF12710">
    <property type="entry name" value="HAD"/>
    <property type="match status" value="1"/>
</dbReference>
<feature type="compositionally biased region" description="Basic and acidic residues" evidence="1">
    <location>
        <begin position="33"/>
        <end position="52"/>
    </location>
</feature>
<dbReference type="InterPro" id="IPR023214">
    <property type="entry name" value="HAD_sf"/>
</dbReference>
<name>W7IF47_9PSEU</name>
<dbReference type="SUPFAM" id="SSF56784">
    <property type="entry name" value="HAD-like"/>
    <property type="match status" value="1"/>
</dbReference>
<keyword evidence="2" id="KW-0472">Membrane</keyword>
<dbReference type="eggNOG" id="COG0560">
    <property type="taxonomic scope" value="Bacteria"/>
</dbReference>
<feature type="transmembrane region" description="Helical" evidence="2">
    <location>
        <begin position="210"/>
        <end position="229"/>
    </location>
</feature>
<proteinExistence type="predicted"/>
<accession>W7IF47</accession>
<dbReference type="GO" id="GO:0016787">
    <property type="term" value="F:hydrolase activity"/>
    <property type="evidence" value="ECO:0007669"/>
    <property type="project" value="UniProtKB-KW"/>
</dbReference>
<keyword evidence="2" id="KW-0812">Transmembrane</keyword>
<dbReference type="Gene3D" id="3.40.50.1000">
    <property type="entry name" value="HAD superfamily/HAD-like"/>
    <property type="match status" value="1"/>
</dbReference>
<sequence length="235" mass="25203">MRTPRRVRTRAPYVRARHPPSGSPRSLRRRRDSPRQPRRDRSGGRVLRPRQDRDRHVGCGIVEEALHDVVDPLVCAEAAEPVAGHRADGHDVVVVSVSGAKIVAAMIGATHSVGTEVVSVRGRHPGEISFHCHSANKATAVREQAGRNGYDLTAGHAYSDSSADPPMLEAAGHPAVVNPDRGLRRPAAERAWPVLTSSEPVSPRSRSSTAVAAIGIGAVATAGAAWCGLHRMRRR</sequence>
<keyword evidence="4" id="KW-1185">Reference proteome</keyword>
<dbReference type="AlphaFoldDB" id="W7IF47"/>